<evidence type="ECO:0000313" key="2">
    <source>
        <dbReference type="EMBL" id="ORY09492.1"/>
    </source>
</evidence>
<proteinExistence type="predicted"/>
<gene>
    <name evidence="2" type="ORF">BCR34DRAFT_369044</name>
</gene>
<reference evidence="2 3" key="1">
    <citation type="submission" date="2016-07" db="EMBL/GenBank/DDBJ databases">
        <title>Pervasive Adenine N6-methylation of Active Genes in Fungi.</title>
        <authorList>
            <consortium name="DOE Joint Genome Institute"/>
            <person name="Mondo S.J."/>
            <person name="Dannebaum R.O."/>
            <person name="Kuo R.C."/>
            <person name="Labutti K."/>
            <person name="Haridas S."/>
            <person name="Kuo A."/>
            <person name="Salamov A."/>
            <person name="Ahrendt S.R."/>
            <person name="Lipzen A."/>
            <person name="Sullivan W."/>
            <person name="Andreopoulos W.B."/>
            <person name="Clum A."/>
            <person name="Lindquist E."/>
            <person name="Daum C."/>
            <person name="Ramamoorthy G.K."/>
            <person name="Gryganskyi A."/>
            <person name="Culley D."/>
            <person name="Magnuson J.K."/>
            <person name="James T.Y."/>
            <person name="O'Malley M.A."/>
            <person name="Stajich J.E."/>
            <person name="Spatafora J.W."/>
            <person name="Visel A."/>
            <person name="Grigoriev I.V."/>
        </authorList>
    </citation>
    <scope>NUCLEOTIDE SEQUENCE [LARGE SCALE GENOMIC DNA]</scope>
    <source>
        <strain evidence="2 3">CBS 115471</strain>
    </source>
</reference>
<dbReference type="AlphaFoldDB" id="A0A1Y1ZGV5"/>
<name>A0A1Y1ZGV5_9PLEO</name>
<dbReference type="EMBL" id="MCFA01000085">
    <property type="protein sequence ID" value="ORY09492.1"/>
    <property type="molecule type" value="Genomic_DNA"/>
</dbReference>
<comment type="caution">
    <text evidence="2">The sequence shown here is derived from an EMBL/GenBank/DDBJ whole genome shotgun (WGS) entry which is preliminary data.</text>
</comment>
<evidence type="ECO:0000313" key="3">
    <source>
        <dbReference type="Proteomes" id="UP000193144"/>
    </source>
</evidence>
<evidence type="ECO:0000256" key="1">
    <source>
        <dbReference type="SAM" id="Phobius"/>
    </source>
</evidence>
<sequence>MAVGLRSRVADLADSRTLFLKTFLFAGSIPIFAAHSWFVSASLSVFPSMAFCNKPRKTYYQWFQAGRIFSVCVESQLCGTDPGSRHHLQKVASSSPLGTVRPLNTSPMALGYCRAEWSSGISTRHLSTCPAKQTERAFASPSLCQPRLLMTTPMTPTSFSQADLVLLPLTSMSPDIWQTWLYRVEPTSGNYYAAVR</sequence>
<protein>
    <submittedName>
        <fullName evidence="2">Uncharacterized protein</fullName>
    </submittedName>
</protein>
<keyword evidence="1" id="KW-0812">Transmembrane</keyword>
<keyword evidence="1" id="KW-0472">Membrane</keyword>
<keyword evidence="3" id="KW-1185">Reference proteome</keyword>
<feature type="transmembrane region" description="Helical" evidence="1">
    <location>
        <begin position="23"/>
        <end position="46"/>
    </location>
</feature>
<accession>A0A1Y1ZGV5</accession>
<dbReference type="Proteomes" id="UP000193144">
    <property type="component" value="Unassembled WGS sequence"/>
</dbReference>
<keyword evidence="1" id="KW-1133">Transmembrane helix</keyword>
<organism evidence="2 3">
    <name type="scientific">Clohesyomyces aquaticus</name>
    <dbReference type="NCBI Taxonomy" id="1231657"/>
    <lineage>
        <taxon>Eukaryota</taxon>
        <taxon>Fungi</taxon>
        <taxon>Dikarya</taxon>
        <taxon>Ascomycota</taxon>
        <taxon>Pezizomycotina</taxon>
        <taxon>Dothideomycetes</taxon>
        <taxon>Pleosporomycetidae</taxon>
        <taxon>Pleosporales</taxon>
        <taxon>Lindgomycetaceae</taxon>
        <taxon>Clohesyomyces</taxon>
    </lineage>
</organism>